<evidence type="ECO:0000313" key="6">
    <source>
        <dbReference type="Proteomes" id="UP000272627"/>
    </source>
</evidence>
<name>A0A0P9S6G2_PSEA0</name>
<accession>A0A0P9S6G2</accession>
<dbReference type="EMBL" id="BMZW01000060">
    <property type="protein sequence ID" value="GFZ63009.1"/>
    <property type="molecule type" value="Genomic_DNA"/>
</dbReference>
<dbReference type="EMBL" id="RBOA01000122">
    <property type="protein sequence ID" value="RMM02356.1"/>
    <property type="molecule type" value="Genomic_DNA"/>
</dbReference>
<evidence type="ECO:0000313" key="2">
    <source>
        <dbReference type="EMBL" id="KPX37392.1"/>
    </source>
</evidence>
<reference evidence="1" key="3">
    <citation type="submission" date="2020-09" db="EMBL/GenBank/DDBJ databases">
        <title>Pseudomonas syringae pv. eriobotryae genome sequence causing loquat canker disease.</title>
        <authorList>
            <person name="Fukuda S."/>
            <person name="Tashiro H."/>
            <person name="Nagano Y."/>
        </authorList>
    </citation>
    <scope>NUCLEOTIDE SEQUENCE</scope>
    <source>
        <strain evidence="1">AM001</strain>
    </source>
</reference>
<evidence type="ECO:0000313" key="4">
    <source>
        <dbReference type="EMBL" id="RMO60511.1"/>
    </source>
</evidence>
<gene>
    <name evidence="2" type="ORF">ALO70_02566</name>
    <name evidence="4" type="ORF">ALQ39_01961</name>
    <name evidence="3" type="ORF">ALQ86_102710</name>
    <name evidence="1" type="ORF">PSE10A_55200</name>
</gene>
<dbReference type="Proteomes" id="UP000050490">
    <property type="component" value="Unassembled WGS sequence"/>
</dbReference>
<evidence type="ECO:0000313" key="7">
    <source>
        <dbReference type="Proteomes" id="UP000275613"/>
    </source>
</evidence>
<dbReference type="AlphaFoldDB" id="A0A0P9S6G2"/>
<dbReference type="EMBL" id="RBPV01000183">
    <property type="protein sequence ID" value="RMO60511.1"/>
    <property type="molecule type" value="Genomic_DNA"/>
</dbReference>
<evidence type="ECO:0000313" key="5">
    <source>
        <dbReference type="Proteomes" id="UP000050490"/>
    </source>
</evidence>
<evidence type="ECO:0000313" key="3">
    <source>
        <dbReference type="EMBL" id="RMM02356.1"/>
    </source>
</evidence>
<reference evidence="2 5" key="1">
    <citation type="submission" date="2015-09" db="EMBL/GenBank/DDBJ databases">
        <title>Genome announcement of multiple Pseudomonas syringae strains.</title>
        <authorList>
            <person name="Thakur S."/>
            <person name="Wang P.W."/>
            <person name="Gong Y."/>
            <person name="Weir B.S."/>
            <person name="Guttman D.S."/>
        </authorList>
    </citation>
    <scope>NUCLEOTIDE SEQUENCE [LARGE SCALE GENOMIC DNA]</scope>
    <source>
        <strain evidence="2 5">ICMP4455</strain>
    </source>
</reference>
<organism evidence="2 5">
    <name type="scientific">Pseudomonas amygdali pv. eriobotryae</name>
    <dbReference type="NCBI Taxonomy" id="129137"/>
    <lineage>
        <taxon>Bacteria</taxon>
        <taxon>Pseudomonadati</taxon>
        <taxon>Pseudomonadota</taxon>
        <taxon>Gammaproteobacteria</taxon>
        <taxon>Pseudomonadales</taxon>
        <taxon>Pseudomonadaceae</taxon>
        <taxon>Pseudomonas</taxon>
        <taxon>Pseudomonas amygdali</taxon>
    </lineage>
</organism>
<dbReference type="EMBL" id="LJQI01000048">
    <property type="protein sequence ID" value="KPX37392.1"/>
    <property type="molecule type" value="Genomic_DNA"/>
</dbReference>
<dbReference type="Proteomes" id="UP000630864">
    <property type="component" value="Unassembled WGS sequence"/>
</dbReference>
<sequence>MSDGHLWHRRAQQNDRHLREMSQLALVFLPHEQQAEFLATYNREAKGPHHQILASGFVAITVLPK</sequence>
<evidence type="ECO:0000313" key="1">
    <source>
        <dbReference type="EMBL" id="GFZ63009.1"/>
    </source>
</evidence>
<reference evidence="6 7" key="2">
    <citation type="submission" date="2018-08" db="EMBL/GenBank/DDBJ databases">
        <title>Recombination of ecologically and evolutionarily significant loci maintains genetic cohesion in the Pseudomonas syringae species complex.</title>
        <authorList>
            <person name="Dillon M."/>
            <person name="Thakur S."/>
            <person name="Almeida R.N.D."/>
            <person name="Weir B.S."/>
            <person name="Guttman D.S."/>
        </authorList>
    </citation>
    <scope>NUCLEOTIDE SEQUENCE [LARGE SCALE GENOMIC DNA]</scope>
    <source>
        <strain evidence="4 7">ICMP 4316</strain>
        <strain evidence="3 6">ICMP 8636</strain>
    </source>
</reference>
<proteinExistence type="predicted"/>
<protein>
    <submittedName>
        <fullName evidence="2">Uncharacterized protein</fullName>
    </submittedName>
</protein>
<dbReference type="PATRIC" id="fig|129137.4.peg.3708"/>
<comment type="caution">
    <text evidence="2">The sequence shown here is derived from an EMBL/GenBank/DDBJ whole genome shotgun (WGS) entry which is preliminary data.</text>
</comment>
<dbReference type="Proteomes" id="UP000275613">
    <property type="component" value="Unassembled WGS sequence"/>
</dbReference>
<dbReference type="Proteomes" id="UP000272627">
    <property type="component" value="Unassembled WGS sequence"/>
</dbReference>